<name>A0A2U1JVT4_9BACI</name>
<organism evidence="4 5">
    <name type="scientific">Pueribacillus theae</name>
    <dbReference type="NCBI Taxonomy" id="2171751"/>
    <lineage>
        <taxon>Bacteria</taxon>
        <taxon>Bacillati</taxon>
        <taxon>Bacillota</taxon>
        <taxon>Bacilli</taxon>
        <taxon>Bacillales</taxon>
        <taxon>Bacillaceae</taxon>
        <taxon>Pueribacillus</taxon>
    </lineage>
</organism>
<dbReference type="InterPro" id="IPR050300">
    <property type="entry name" value="GDXG_lipolytic_enzyme"/>
</dbReference>
<sequence>MAAAGGAGMHTMTPVEARQVYRSMRDKEVNEEVGSVNDETIPGPLGDIPIRIYKPIHNHNSKLPILVFYHGGGWVIGDLDTHDSVCRTLTNEAECIVVSVDYRLGPEHKFPAAVEDSFAALEWVAEHAESFGGDRERIAVGGDSAGGNLATVMSIMAKEKQAPNIVFQLLIYPSTGVGQTKSYEENGEGYYLSKDTMAWFRKHYMNDPSDAKNPYFSPYLYEDVSGLPPALIMTAEYDPLRDDGKAYADKLKDAGVEVEYVDYPGMIHGFVTMANVIDKGQQALKDAGEALKKVFY</sequence>
<protein>
    <submittedName>
        <fullName evidence="4">Lipase</fullName>
    </submittedName>
</protein>
<dbReference type="InterPro" id="IPR029058">
    <property type="entry name" value="AB_hydrolase_fold"/>
</dbReference>
<dbReference type="FunFam" id="3.40.50.1820:FF:000089">
    <property type="entry name" value="Alpha/beta hydrolase"/>
    <property type="match status" value="1"/>
</dbReference>
<dbReference type="PANTHER" id="PTHR48081:SF8">
    <property type="entry name" value="ALPHA_BETA HYDROLASE FOLD-3 DOMAIN-CONTAINING PROTEIN-RELATED"/>
    <property type="match status" value="1"/>
</dbReference>
<reference evidence="4 5" key="1">
    <citation type="submission" date="2018-04" db="EMBL/GenBank/DDBJ databases">
        <title>Camelliibacillus theae gen. nov., sp. nov., isolated from Pu'er tea.</title>
        <authorList>
            <person name="Niu L."/>
        </authorList>
    </citation>
    <scope>NUCLEOTIDE SEQUENCE [LARGE SCALE GENOMIC DNA]</scope>
    <source>
        <strain evidence="4 5">T8</strain>
    </source>
</reference>
<dbReference type="PANTHER" id="PTHR48081">
    <property type="entry name" value="AB HYDROLASE SUPERFAMILY PROTEIN C4A8.06C"/>
    <property type="match status" value="1"/>
</dbReference>
<comment type="similarity">
    <text evidence="1">Belongs to the 'GDXG' lipolytic enzyme family.</text>
</comment>
<gene>
    <name evidence="4" type="ORF">DCC39_13770</name>
</gene>
<dbReference type="AlphaFoldDB" id="A0A2U1JVT4"/>
<comment type="caution">
    <text evidence="4">The sequence shown here is derived from an EMBL/GenBank/DDBJ whole genome shotgun (WGS) entry which is preliminary data.</text>
</comment>
<evidence type="ECO:0000256" key="2">
    <source>
        <dbReference type="ARBA" id="ARBA00022801"/>
    </source>
</evidence>
<dbReference type="SUPFAM" id="SSF53474">
    <property type="entry name" value="alpha/beta-Hydrolases"/>
    <property type="match status" value="1"/>
</dbReference>
<dbReference type="Proteomes" id="UP000245998">
    <property type="component" value="Unassembled WGS sequence"/>
</dbReference>
<evidence type="ECO:0000313" key="5">
    <source>
        <dbReference type="Proteomes" id="UP000245998"/>
    </source>
</evidence>
<dbReference type="InterPro" id="IPR019826">
    <property type="entry name" value="Carboxylesterase_B_AS"/>
</dbReference>
<feature type="domain" description="Alpha/beta hydrolase fold-3" evidence="3">
    <location>
        <begin position="66"/>
        <end position="271"/>
    </location>
</feature>
<keyword evidence="2" id="KW-0378">Hydrolase</keyword>
<dbReference type="EMBL" id="QCZG01000032">
    <property type="protein sequence ID" value="PWA09069.1"/>
    <property type="molecule type" value="Genomic_DNA"/>
</dbReference>
<evidence type="ECO:0000256" key="1">
    <source>
        <dbReference type="ARBA" id="ARBA00010515"/>
    </source>
</evidence>
<dbReference type="PROSITE" id="PS00122">
    <property type="entry name" value="CARBOXYLESTERASE_B_1"/>
    <property type="match status" value="1"/>
</dbReference>
<accession>A0A2U1JVT4</accession>
<dbReference type="Pfam" id="PF07859">
    <property type="entry name" value="Abhydrolase_3"/>
    <property type="match status" value="1"/>
</dbReference>
<keyword evidence="5" id="KW-1185">Reference proteome</keyword>
<dbReference type="GO" id="GO:0016787">
    <property type="term" value="F:hydrolase activity"/>
    <property type="evidence" value="ECO:0007669"/>
    <property type="project" value="UniProtKB-KW"/>
</dbReference>
<dbReference type="OrthoDB" id="9815425at2"/>
<proteinExistence type="inferred from homology"/>
<dbReference type="Gene3D" id="3.40.50.1820">
    <property type="entry name" value="alpha/beta hydrolase"/>
    <property type="match status" value="1"/>
</dbReference>
<dbReference type="InterPro" id="IPR013094">
    <property type="entry name" value="AB_hydrolase_3"/>
</dbReference>
<evidence type="ECO:0000313" key="4">
    <source>
        <dbReference type="EMBL" id="PWA09069.1"/>
    </source>
</evidence>
<evidence type="ECO:0000259" key="3">
    <source>
        <dbReference type="Pfam" id="PF07859"/>
    </source>
</evidence>